<accession>A0A2I6SCH8</accession>
<reference evidence="1" key="1">
    <citation type="submission" date="2017-12" db="EMBL/GenBank/DDBJ databases">
        <authorList>
            <person name="Katneni V.K."/>
            <person name="Shekhar M.S."/>
            <person name="Otta S.K."/>
            <person name="Karthic K."/>
            <person name="Jangam A.K."/>
            <person name="Gopikrishna G."/>
            <person name="Vijayan K.K."/>
        </authorList>
    </citation>
    <scope>NUCLEOTIDE SEQUENCE [LARGE SCALE GENOMIC DNA]</scope>
    <source>
        <strain evidence="1">IN_AP4RU</strain>
    </source>
</reference>
<name>A0A2I6SCH8_9VIRU</name>
<protein>
    <submittedName>
        <fullName evidence="1">WSSV545</fullName>
    </submittedName>
</protein>
<dbReference type="Proteomes" id="UP000267352">
    <property type="component" value="Segment"/>
</dbReference>
<evidence type="ECO:0000313" key="1">
    <source>
        <dbReference type="EMBL" id="AUO15275.1"/>
    </source>
</evidence>
<proteinExistence type="predicted"/>
<sequence length="37" mass="4250">MEKVVEEVLGRQDLFDHKSEIAKGLARFDTHVSLFFG</sequence>
<dbReference type="EMBL" id="MG702567">
    <property type="protein sequence ID" value="AUO15275.1"/>
    <property type="molecule type" value="Genomic_DNA"/>
</dbReference>
<reference evidence="1" key="2">
    <citation type="journal article" date="2018" name="Genome Announc.">
        <title>First Report of a Complete Genome Sequence of White spot syndrome virus from India.</title>
        <authorList>
            <person name="Vinaya Kumar K."/>
            <person name="Shekhar M.S."/>
            <person name="Otta S.K."/>
            <person name="Karthic K."/>
            <person name="Ashok Kumar J."/>
            <person name="Gopikrishna G."/>
            <person name="Vijayan K.K."/>
        </authorList>
    </citation>
    <scope>NUCLEOTIDE SEQUENCE</scope>
    <source>
        <strain evidence="1">IN_AP4RU</strain>
    </source>
</reference>
<organism evidence="1">
    <name type="scientific">White spot syndrome virus</name>
    <dbReference type="NCBI Taxonomy" id="342409"/>
    <lineage>
        <taxon>Viruses</taxon>
        <taxon>Viruses incertae sedis</taxon>
        <taxon>Naldaviricetes</taxon>
        <taxon>Nimaviridae</taxon>
        <taxon>Whispovirus</taxon>
    </lineage>
</organism>